<dbReference type="AlphaFoldDB" id="A0AAJ0GCF1"/>
<sequence>MGNDHIYPPVLQATDPVYLQQKPFDTTTDKTMEAGPSPFPPTFQPAPQYSCCQHVCQHICQHPKFESVPLYETNPPDSTTNAGDHDEGQPKDAAAAIRKRAKGMGGLVLGAAAGMLIVYLITNAGAHKNHEQEEAQLAEWAGLGSYGA</sequence>
<name>A0AAJ0GCF1_9PEZI</name>
<evidence type="ECO:0000256" key="2">
    <source>
        <dbReference type="SAM" id="Phobius"/>
    </source>
</evidence>
<comment type="caution">
    <text evidence="3">The sequence shown here is derived from an EMBL/GenBank/DDBJ whole genome shotgun (WGS) entry which is preliminary data.</text>
</comment>
<keyword evidence="4" id="KW-1185">Reference proteome</keyword>
<reference evidence="3" key="1">
    <citation type="submission" date="2023-04" db="EMBL/GenBank/DDBJ databases">
        <title>Black Yeasts Isolated from many extreme environments.</title>
        <authorList>
            <person name="Coleine C."/>
            <person name="Stajich J.E."/>
            <person name="Selbmann L."/>
        </authorList>
    </citation>
    <scope>NUCLEOTIDE SEQUENCE</scope>
    <source>
        <strain evidence="3">CCFEE 5312</strain>
    </source>
</reference>
<gene>
    <name evidence="3" type="ORF">LTR09_005186</name>
</gene>
<keyword evidence="2" id="KW-0472">Membrane</keyword>
<organism evidence="3 4">
    <name type="scientific">Extremus antarcticus</name>
    <dbReference type="NCBI Taxonomy" id="702011"/>
    <lineage>
        <taxon>Eukaryota</taxon>
        <taxon>Fungi</taxon>
        <taxon>Dikarya</taxon>
        <taxon>Ascomycota</taxon>
        <taxon>Pezizomycotina</taxon>
        <taxon>Dothideomycetes</taxon>
        <taxon>Dothideomycetidae</taxon>
        <taxon>Mycosphaerellales</taxon>
        <taxon>Extremaceae</taxon>
        <taxon>Extremus</taxon>
    </lineage>
</organism>
<dbReference type="Proteomes" id="UP001271007">
    <property type="component" value="Unassembled WGS sequence"/>
</dbReference>
<accession>A0AAJ0GCF1</accession>
<proteinExistence type="predicted"/>
<feature type="transmembrane region" description="Helical" evidence="2">
    <location>
        <begin position="104"/>
        <end position="122"/>
    </location>
</feature>
<feature type="region of interest" description="Disordered" evidence="1">
    <location>
        <begin position="68"/>
        <end position="94"/>
    </location>
</feature>
<keyword evidence="2" id="KW-1133">Transmembrane helix</keyword>
<evidence type="ECO:0000313" key="4">
    <source>
        <dbReference type="Proteomes" id="UP001271007"/>
    </source>
</evidence>
<dbReference type="EMBL" id="JAWDJX010000014">
    <property type="protein sequence ID" value="KAK3053906.1"/>
    <property type="molecule type" value="Genomic_DNA"/>
</dbReference>
<protein>
    <submittedName>
        <fullName evidence="3">Uncharacterized protein</fullName>
    </submittedName>
</protein>
<evidence type="ECO:0000313" key="3">
    <source>
        <dbReference type="EMBL" id="KAK3053906.1"/>
    </source>
</evidence>
<keyword evidence="2" id="KW-0812">Transmembrane</keyword>
<evidence type="ECO:0000256" key="1">
    <source>
        <dbReference type="SAM" id="MobiDB-lite"/>
    </source>
</evidence>